<dbReference type="PANTHER" id="PTHR47870">
    <property type="entry name" value="CYTOCHROME C-TYPE BIOGENESIS PROTEIN CCMH"/>
    <property type="match status" value="1"/>
</dbReference>
<dbReference type="InterPro" id="IPR038297">
    <property type="entry name" value="CcmH/CycL/NrfF/Ccl2_sf"/>
</dbReference>
<dbReference type="GO" id="GO:0005886">
    <property type="term" value="C:plasma membrane"/>
    <property type="evidence" value="ECO:0007669"/>
    <property type="project" value="TreeGrafter"/>
</dbReference>
<dbReference type="EMBL" id="LR536450">
    <property type="protein sequence ID" value="VFU07768.1"/>
    <property type="molecule type" value="Genomic_DNA"/>
</dbReference>
<dbReference type="KEGG" id="mtun:MTUNDRAET4_0875"/>
<evidence type="ECO:0000256" key="7">
    <source>
        <dbReference type="RuleBase" id="RU364112"/>
    </source>
</evidence>
<keyword evidence="7" id="KW-0472">Membrane</keyword>
<feature type="signal peptide" evidence="7">
    <location>
        <begin position="1"/>
        <end position="23"/>
    </location>
</feature>
<comment type="similarity">
    <text evidence="1 7">Belongs to the CcmH/CycL/Ccl2/NrfF family.</text>
</comment>
<protein>
    <recommendedName>
        <fullName evidence="7">Cytochrome c-type biogenesis protein</fullName>
    </recommendedName>
</protein>
<dbReference type="Gene3D" id="1.10.8.640">
    <property type="entry name" value="Cytochrome C biogenesis protein"/>
    <property type="match status" value="1"/>
</dbReference>
<keyword evidence="7" id="KW-1133">Transmembrane helix</keyword>
<gene>
    <name evidence="10" type="primary">ccmH</name>
    <name evidence="10" type="ORF">MTUNDRAET4_0875</name>
</gene>
<keyword evidence="6 7" id="KW-0408">Iron</keyword>
<dbReference type="OrthoDB" id="9804975at2"/>
<proteinExistence type="inferred from homology"/>
<evidence type="ECO:0000256" key="1">
    <source>
        <dbReference type="ARBA" id="ARBA00010342"/>
    </source>
</evidence>
<dbReference type="AlphaFoldDB" id="A0A4U8YVF5"/>
<dbReference type="Proteomes" id="UP000294360">
    <property type="component" value="Chromosome"/>
</dbReference>
<evidence type="ECO:0000256" key="4">
    <source>
        <dbReference type="ARBA" id="ARBA00022729"/>
    </source>
</evidence>
<evidence type="ECO:0000256" key="3">
    <source>
        <dbReference type="ARBA" id="ARBA00022723"/>
    </source>
</evidence>
<keyword evidence="2 7" id="KW-0349">Heme</keyword>
<sequence>MGFCLRKWALIAIVALSPLTARAVEPDEILPDAKLEARARSLSTQLRCMVCQNESIDDSGAPLAKDLRLLVRERLKAGDSDDQIRAYLVRRYGDFILLKPPFKVETALLWGGPFAILLVGGAAIFLNASRRRAAPPAAHPLSDSEGQRLKSLLDREAS</sequence>
<name>A0A4U8YVF5_METTU</name>
<feature type="transmembrane region" description="Helical" evidence="7">
    <location>
        <begin position="107"/>
        <end position="126"/>
    </location>
</feature>
<feature type="domain" description="CcmH/CycL/Ccl2/NrfF N-terminal" evidence="9">
    <location>
        <begin position="12"/>
        <end position="153"/>
    </location>
</feature>
<dbReference type="Pfam" id="PF03918">
    <property type="entry name" value="CcmH"/>
    <property type="match status" value="1"/>
</dbReference>
<evidence type="ECO:0000256" key="5">
    <source>
        <dbReference type="ARBA" id="ARBA00022748"/>
    </source>
</evidence>
<dbReference type="RefSeq" id="WP_134487287.1">
    <property type="nucleotide sequence ID" value="NZ_CP139089.1"/>
</dbReference>
<dbReference type="CDD" id="cd16378">
    <property type="entry name" value="CcmH_N"/>
    <property type="match status" value="1"/>
</dbReference>
<feature type="region of interest" description="Disordered" evidence="8">
    <location>
        <begin position="135"/>
        <end position="158"/>
    </location>
</feature>
<feature type="compositionally biased region" description="Basic and acidic residues" evidence="8">
    <location>
        <begin position="145"/>
        <end position="158"/>
    </location>
</feature>
<evidence type="ECO:0000256" key="8">
    <source>
        <dbReference type="SAM" id="MobiDB-lite"/>
    </source>
</evidence>
<organism evidence="10 11">
    <name type="scientific">Methylocella tundrae</name>
    <dbReference type="NCBI Taxonomy" id="227605"/>
    <lineage>
        <taxon>Bacteria</taxon>
        <taxon>Pseudomonadati</taxon>
        <taxon>Pseudomonadota</taxon>
        <taxon>Alphaproteobacteria</taxon>
        <taxon>Hyphomicrobiales</taxon>
        <taxon>Beijerinckiaceae</taxon>
        <taxon>Methylocella</taxon>
    </lineage>
</organism>
<feature type="chain" id="PRO_5021043889" description="Cytochrome c-type biogenesis protein" evidence="7">
    <location>
        <begin position="24"/>
        <end position="158"/>
    </location>
</feature>
<dbReference type="InterPro" id="IPR005616">
    <property type="entry name" value="CcmH/CycL/Ccl2/NrfF_N"/>
</dbReference>
<evidence type="ECO:0000313" key="11">
    <source>
        <dbReference type="Proteomes" id="UP000294360"/>
    </source>
</evidence>
<evidence type="ECO:0000256" key="2">
    <source>
        <dbReference type="ARBA" id="ARBA00022617"/>
    </source>
</evidence>
<evidence type="ECO:0000259" key="9">
    <source>
        <dbReference type="Pfam" id="PF03918"/>
    </source>
</evidence>
<comment type="function">
    <text evidence="7">Possible subunit of a heme lyase.</text>
</comment>
<accession>A0A4U8YVF5</accession>
<reference evidence="10 11" key="1">
    <citation type="submission" date="2019-03" db="EMBL/GenBank/DDBJ databases">
        <authorList>
            <person name="Kox A.R. M."/>
        </authorList>
    </citation>
    <scope>NUCLEOTIDE SEQUENCE [LARGE SCALE GENOMIC DNA]</scope>
    <source>
        <strain evidence="10">MTUNDRAET4 annotated genome</strain>
    </source>
</reference>
<dbReference type="InterPro" id="IPR051263">
    <property type="entry name" value="C-type_cytochrome_biogenesis"/>
</dbReference>
<dbReference type="GO" id="GO:0017004">
    <property type="term" value="P:cytochrome complex assembly"/>
    <property type="evidence" value="ECO:0007669"/>
    <property type="project" value="UniProtKB-KW"/>
</dbReference>
<keyword evidence="3 7" id="KW-0479">Metal-binding</keyword>
<keyword evidence="5" id="KW-0201">Cytochrome c-type biogenesis</keyword>
<dbReference type="GO" id="GO:0046872">
    <property type="term" value="F:metal ion binding"/>
    <property type="evidence" value="ECO:0007669"/>
    <property type="project" value="UniProtKB-KW"/>
</dbReference>
<keyword evidence="7" id="KW-0812">Transmembrane</keyword>
<keyword evidence="4 7" id="KW-0732">Signal</keyword>
<evidence type="ECO:0000256" key="6">
    <source>
        <dbReference type="ARBA" id="ARBA00023004"/>
    </source>
</evidence>
<evidence type="ECO:0000313" key="10">
    <source>
        <dbReference type="EMBL" id="VFU07768.1"/>
    </source>
</evidence>
<dbReference type="PANTHER" id="PTHR47870:SF1">
    <property type="entry name" value="CYTOCHROME C-TYPE BIOGENESIS PROTEIN CCMH"/>
    <property type="match status" value="1"/>
</dbReference>